<dbReference type="GeneID" id="54546196"/>
<organism evidence="1 2">
    <name type="scientific">Westerdykella ornata</name>
    <dbReference type="NCBI Taxonomy" id="318751"/>
    <lineage>
        <taxon>Eukaryota</taxon>
        <taxon>Fungi</taxon>
        <taxon>Dikarya</taxon>
        <taxon>Ascomycota</taxon>
        <taxon>Pezizomycotina</taxon>
        <taxon>Dothideomycetes</taxon>
        <taxon>Pleosporomycetidae</taxon>
        <taxon>Pleosporales</taxon>
        <taxon>Sporormiaceae</taxon>
        <taxon>Westerdykella</taxon>
    </lineage>
</organism>
<accession>A0A6A6JUR5</accession>
<gene>
    <name evidence="1" type="ORF">EI97DRAFT_119098</name>
</gene>
<dbReference type="EMBL" id="ML986485">
    <property type="protein sequence ID" value="KAF2280322.1"/>
    <property type="molecule type" value="Genomic_DNA"/>
</dbReference>
<reference evidence="1" key="1">
    <citation type="journal article" date="2020" name="Stud. Mycol.">
        <title>101 Dothideomycetes genomes: a test case for predicting lifestyles and emergence of pathogens.</title>
        <authorList>
            <person name="Haridas S."/>
            <person name="Albert R."/>
            <person name="Binder M."/>
            <person name="Bloem J."/>
            <person name="Labutti K."/>
            <person name="Salamov A."/>
            <person name="Andreopoulos B."/>
            <person name="Baker S."/>
            <person name="Barry K."/>
            <person name="Bills G."/>
            <person name="Bluhm B."/>
            <person name="Cannon C."/>
            <person name="Castanera R."/>
            <person name="Culley D."/>
            <person name="Daum C."/>
            <person name="Ezra D."/>
            <person name="Gonzalez J."/>
            <person name="Henrissat B."/>
            <person name="Kuo A."/>
            <person name="Liang C."/>
            <person name="Lipzen A."/>
            <person name="Lutzoni F."/>
            <person name="Magnuson J."/>
            <person name="Mondo S."/>
            <person name="Nolan M."/>
            <person name="Ohm R."/>
            <person name="Pangilinan J."/>
            <person name="Park H.-J."/>
            <person name="Ramirez L."/>
            <person name="Alfaro M."/>
            <person name="Sun H."/>
            <person name="Tritt A."/>
            <person name="Yoshinaga Y."/>
            <person name="Zwiers L.-H."/>
            <person name="Turgeon B."/>
            <person name="Goodwin S."/>
            <person name="Spatafora J."/>
            <person name="Crous P."/>
            <person name="Grigoriev I."/>
        </authorList>
    </citation>
    <scope>NUCLEOTIDE SEQUENCE</scope>
    <source>
        <strain evidence="1">CBS 379.55</strain>
    </source>
</reference>
<evidence type="ECO:0000313" key="2">
    <source>
        <dbReference type="Proteomes" id="UP000800097"/>
    </source>
</evidence>
<dbReference type="AlphaFoldDB" id="A0A6A6JUR5"/>
<keyword evidence="2" id="KW-1185">Reference proteome</keyword>
<protein>
    <submittedName>
        <fullName evidence="1">Uncharacterized protein</fullName>
    </submittedName>
</protein>
<dbReference type="RefSeq" id="XP_033657860.1">
    <property type="nucleotide sequence ID" value="XM_033793021.1"/>
</dbReference>
<name>A0A6A6JUR5_WESOR</name>
<evidence type="ECO:0000313" key="1">
    <source>
        <dbReference type="EMBL" id="KAF2280322.1"/>
    </source>
</evidence>
<sequence length="200" mass="22119">MSRMTFHGNQFAPPKIFWKILAKRGISLGTAKIDPQQIAVRARRVLCVVTTVRSSELRVQAPHNTVLCTMRGLVIVSAAPRGASGYYRAVQSVMLGLLLVARKGIRACNRQRDSCNQRSPWSVGLLTASHTCPLQTGQRTSQVCCKHDRQKSIPPISMCPTGSVMAGAPAQVGEFGYRTPTVRLQFYETRRRKLEAKRPG</sequence>
<proteinExistence type="predicted"/>
<dbReference type="Proteomes" id="UP000800097">
    <property type="component" value="Unassembled WGS sequence"/>
</dbReference>